<comment type="caution">
    <text evidence="2">The sequence shown here is derived from an EMBL/GenBank/DDBJ whole genome shotgun (WGS) entry which is preliminary data.</text>
</comment>
<gene>
    <name evidence="2" type="ORF">GCM10025751_53150</name>
</gene>
<accession>A0AAV3UQK0</accession>
<dbReference type="GeneID" id="91975955"/>
<dbReference type="InterPro" id="IPR011008">
    <property type="entry name" value="Dimeric_a/b-barrel"/>
</dbReference>
<organism evidence="2 3">
    <name type="scientific">Haladaptatus pallidirubidus</name>
    <dbReference type="NCBI Taxonomy" id="1008152"/>
    <lineage>
        <taxon>Archaea</taxon>
        <taxon>Methanobacteriati</taxon>
        <taxon>Methanobacteriota</taxon>
        <taxon>Stenosarchaea group</taxon>
        <taxon>Halobacteria</taxon>
        <taxon>Halobacteriales</taxon>
        <taxon>Haladaptataceae</taxon>
        <taxon>Haladaptatus</taxon>
    </lineage>
</organism>
<dbReference type="EMBL" id="BAABKX010000030">
    <property type="protein sequence ID" value="GAA5064053.1"/>
    <property type="molecule type" value="Genomic_DNA"/>
</dbReference>
<dbReference type="Proteomes" id="UP001501729">
    <property type="component" value="Unassembled WGS sequence"/>
</dbReference>
<evidence type="ECO:0000313" key="2">
    <source>
        <dbReference type="EMBL" id="GAA5064053.1"/>
    </source>
</evidence>
<feature type="domain" description="ABM" evidence="1">
    <location>
        <begin position="11"/>
        <end position="100"/>
    </location>
</feature>
<evidence type="ECO:0000259" key="1">
    <source>
        <dbReference type="PROSITE" id="PS51725"/>
    </source>
</evidence>
<proteinExistence type="predicted"/>
<dbReference type="RefSeq" id="WP_227778752.1">
    <property type="nucleotide sequence ID" value="NZ_BAABKX010000030.1"/>
</dbReference>
<protein>
    <recommendedName>
        <fullName evidence="1">ABM domain-containing protein</fullName>
    </recommendedName>
</protein>
<evidence type="ECO:0000313" key="3">
    <source>
        <dbReference type="Proteomes" id="UP001501729"/>
    </source>
</evidence>
<name>A0AAV3UQK0_9EURY</name>
<dbReference type="Gene3D" id="3.30.70.100">
    <property type="match status" value="1"/>
</dbReference>
<sequence>MAKIGDETVGATLINVFDVDPENQQQLLDEIQETVESMSEIPGFVSLSLHRSLDGERVVNYVQFENREAFQAVHNSPTGKNRWERRWPLPNQIHTFTSSCSQTKRRTSTAARPFDFTFPHQDNHLLSDKNS</sequence>
<dbReference type="Pfam" id="PF03992">
    <property type="entry name" value="ABM"/>
    <property type="match status" value="1"/>
</dbReference>
<dbReference type="InterPro" id="IPR007138">
    <property type="entry name" value="ABM_dom"/>
</dbReference>
<dbReference type="SUPFAM" id="SSF54909">
    <property type="entry name" value="Dimeric alpha+beta barrel"/>
    <property type="match status" value="1"/>
</dbReference>
<dbReference type="AlphaFoldDB" id="A0AAV3UQK0"/>
<dbReference type="PROSITE" id="PS51725">
    <property type="entry name" value="ABM"/>
    <property type="match status" value="1"/>
</dbReference>
<keyword evidence="3" id="KW-1185">Reference proteome</keyword>
<reference evidence="2 3" key="1">
    <citation type="journal article" date="2019" name="Int. J. Syst. Evol. Microbiol.">
        <title>The Global Catalogue of Microorganisms (GCM) 10K type strain sequencing project: providing services to taxonomists for standard genome sequencing and annotation.</title>
        <authorList>
            <consortium name="The Broad Institute Genomics Platform"/>
            <consortium name="The Broad Institute Genome Sequencing Center for Infectious Disease"/>
            <person name="Wu L."/>
            <person name="Ma J."/>
        </authorList>
    </citation>
    <scope>NUCLEOTIDE SEQUENCE [LARGE SCALE GENOMIC DNA]</scope>
    <source>
        <strain evidence="2 3">JCM 17504</strain>
    </source>
</reference>